<dbReference type="GeneID" id="8441420"/>
<evidence type="ECO:0000313" key="1">
    <source>
        <dbReference type="EMBL" id="EEP75354.1"/>
    </source>
</evidence>
<sequence length="88" mass="10435">MIKSIHKEQAHVNQHIEKLMHAVEYLVIEKEILKHENNALIESLGIEKRQHQHDKIMDLFDSEKSESAQFFSSTKVAQIRERNEELEK</sequence>
<gene>
    <name evidence="1" type="ORF">UREG_00200</name>
</gene>
<dbReference type="KEGG" id="ure:UREG_00200"/>
<dbReference type="Proteomes" id="UP000002058">
    <property type="component" value="Unassembled WGS sequence"/>
</dbReference>
<protein>
    <submittedName>
        <fullName evidence="1">Uncharacterized protein</fullName>
    </submittedName>
</protein>
<dbReference type="eggNOG" id="ENOG502RM78">
    <property type="taxonomic scope" value="Eukaryota"/>
</dbReference>
<organism evidence="1 2">
    <name type="scientific">Uncinocarpus reesii (strain UAMH 1704)</name>
    <dbReference type="NCBI Taxonomy" id="336963"/>
    <lineage>
        <taxon>Eukaryota</taxon>
        <taxon>Fungi</taxon>
        <taxon>Dikarya</taxon>
        <taxon>Ascomycota</taxon>
        <taxon>Pezizomycotina</taxon>
        <taxon>Eurotiomycetes</taxon>
        <taxon>Eurotiomycetidae</taxon>
        <taxon>Onygenales</taxon>
        <taxon>Onygenaceae</taxon>
        <taxon>Uncinocarpus</taxon>
    </lineage>
</organism>
<keyword evidence="2" id="KW-1185">Reference proteome</keyword>
<dbReference type="AlphaFoldDB" id="C4JKW7"/>
<accession>C4JKW7</accession>
<dbReference type="RefSeq" id="XP_002540687.1">
    <property type="nucleotide sequence ID" value="XM_002540641.1"/>
</dbReference>
<proteinExistence type="predicted"/>
<dbReference type="OrthoDB" id="3795213at2759"/>
<name>C4JKW7_UNCRE</name>
<reference evidence="2" key="1">
    <citation type="journal article" date="2009" name="Genome Res.">
        <title>Comparative genomic analyses of the human fungal pathogens Coccidioides and their relatives.</title>
        <authorList>
            <person name="Sharpton T.J."/>
            <person name="Stajich J.E."/>
            <person name="Rounsley S.D."/>
            <person name="Gardner M.J."/>
            <person name="Wortman J.R."/>
            <person name="Jordar V.S."/>
            <person name="Maiti R."/>
            <person name="Kodira C.D."/>
            <person name="Neafsey D.E."/>
            <person name="Zeng Q."/>
            <person name="Hung C.-Y."/>
            <person name="McMahan C."/>
            <person name="Muszewska A."/>
            <person name="Grynberg M."/>
            <person name="Mandel M.A."/>
            <person name="Kellner E.M."/>
            <person name="Barker B.M."/>
            <person name="Galgiani J.N."/>
            <person name="Orbach M.J."/>
            <person name="Kirkland T.N."/>
            <person name="Cole G.T."/>
            <person name="Henn M.R."/>
            <person name="Birren B.W."/>
            <person name="Taylor J.W."/>
        </authorList>
    </citation>
    <scope>NUCLEOTIDE SEQUENCE [LARGE SCALE GENOMIC DNA]</scope>
    <source>
        <strain evidence="2">UAMH 1704</strain>
    </source>
</reference>
<dbReference type="VEuPathDB" id="FungiDB:UREG_00200"/>
<evidence type="ECO:0000313" key="2">
    <source>
        <dbReference type="Proteomes" id="UP000002058"/>
    </source>
</evidence>
<dbReference type="InParanoid" id="C4JKW7"/>
<dbReference type="EMBL" id="CH476615">
    <property type="protein sequence ID" value="EEP75354.1"/>
    <property type="molecule type" value="Genomic_DNA"/>
</dbReference>
<dbReference type="HOGENOM" id="CLU_2470747_0_0_1"/>